<dbReference type="InterPro" id="IPR016140">
    <property type="entry name" value="Bifunc_inhib/LTP/seed_store"/>
</dbReference>
<evidence type="ECO:0000256" key="4">
    <source>
        <dbReference type="ARBA" id="ARBA00022622"/>
    </source>
</evidence>
<keyword evidence="6" id="KW-1015">Disulfide bond</keyword>
<keyword evidence="10" id="KW-0472">Membrane</keyword>
<sequence length="227" mass="24349">MISPKNTTTPLFKSVFSAASTAQRHVNANENTSLINYMLPSLSRPKTGLTLTLQFQRSHYLSKKHSSQGKIYRLELKFLNAMAKLLIMAVLVILGTMATVTDAQATCAQKLLPCYPYLINATAQPQDDCCKPLREAVANDLPCLCNIYSDPNLLASLNITVTEAFRIARECGVTTNLSACNATAPAPTPMSAPPPPGHSGGGNGGADRIALTGITTLFLFLISIAMY</sequence>
<evidence type="ECO:0000256" key="3">
    <source>
        <dbReference type="ARBA" id="ARBA00022475"/>
    </source>
</evidence>
<keyword evidence="3" id="KW-1003">Cell membrane</keyword>
<evidence type="ECO:0000256" key="10">
    <source>
        <dbReference type="SAM" id="Phobius"/>
    </source>
</evidence>
<feature type="transmembrane region" description="Helical" evidence="10">
    <location>
        <begin position="78"/>
        <end position="100"/>
    </location>
</feature>
<evidence type="ECO:0000256" key="5">
    <source>
        <dbReference type="ARBA" id="ARBA00022729"/>
    </source>
</evidence>
<dbReference type="GO" id="GO:0098552">
    <property type="term" value="C:side of membrane"/>
    <property type="evidence" value="ECO:0007669"/>
    <property type="project" value="UniProtKB-KW"/>
</dbReference>
<dbReference type="Gene3D" id="1.10.110.10">
    <property type="entry name" value="Plant lipid-transfer and hydrophobic proteins"/>
    <property type="match status" value="1"/>
</dbReference>
<dbReference type="GeneID" id="111286752"/>
<name>A0A6P5XY07_DURZI</name>
<evidence type="ECO:0000256" key="7">
    <source>
        <dbReference type="ARBA" id="ARBA00023180"/>
    </source>
</evidence>
<dbReference type="RefSeq" id="XP_022732671.1">
    <property type="nucleotide sequence ID" value="XM_022876936.1"/>
</dbReference>
<protein>
    <submittedName>
        <fullName evidence="13">Protein YLS3-like</fullName>
    </submittedName>
</protein>
<feature type="compositionally biased region" description="Pro residues" evidence="9">
    <location>
        <begin position="186"/>
        <end position="197"/>
    </location>
</feature>
<evidence type="ECO:0000256" key="6">
    <source>
        <dbReference type="ARBA" id="ARBA00023157"/>
    </source>
</evidence>
<dbReference type="GO" id="GO:0005886">
    <property type="term" value="C:plasma membrane"/>
    <property type="evidence" value="ECO:0007669"/>
    <property type="project" value="UniProtKB-SubCell"/>
</dbReference>
<keyword evidence="10" id="KW-0812">Transmembrane</keyword>
<dbReference type="SUPFAM" id="SSF47699">
    <property type="entry name" value="Bifunctional inhibitor/lipid-transfer protein/seed storage 2S albumin"/>
    <property type="match status" value="1"/>
</dbReference>
<dbReference type="OrthoDB" id="690947at2759"/>
<keyword evidence="10" id="KW-1133">Transmembrane helix</keyword>
<evidence type="ECO:0000313" key="12">
    <source>
        <dbReference type="Proteomes" id="UP000515121"/>
    </source>
</evidence>
<comment type="similarity">
    <text evidence="2">Belongs to the plant LTP family.</text>
</comment>
<keyword evidence="4" id="KW-0336">GPI-anchor</keyword>
<dbReference type="PANTHER" id="PTHR33044">
    <property type="entry name" value="BIFUNCTIONAL INHIBITOR/LIPID-TRANSFER PROTEIN/SEED STORAGE 2S ALBUMIN SUPERFAMILY PROTEIN-RELATED"/>
    <property type="match status" value="1"/>
</dbReference>
<feature type="region of interest" description="Disordered" evidence="9">
    <location>
        <begin position="184"/>
        <end position="204"/>
    </location>
</feature>
<dbReference type="CDD" id="cd00010">
    <property type="entry name" value="AAI_LTSS"/>
    <property type="match status" value="1"/>
</dbReference>
<gene>
    <name evidence="13" type="primary">LOC111286752</name>
</gene>
<evidence type="ECO:0000256" key="2">
    <source>
        <dbReference type="ARBA" id="ARBA00009748"/>
    </source>
</evidence>
<evidence type="ECO:0000259" key="11">
    <source>
        <dbReference type="Pfam" id="PF14368"/>
    </source>
</evidence>
<proteinExistence type="inferred from homology"/>
<evidence type="ECO:0000256" key="9">
    <source>
        <dbReference type="SAM" id="MobiDB-lite"/>
    </source>
</evidence>
<dbReference type="AlphaFoldDB" id="A0A6P5XY07"/>
<reference evidence="13" key="1">
    <citation type="submission" date="2025-08" db="UniProtKB">
        <authorList>
            <consortium name="RefSeq"/>
        </authorList>
    </citation>
    <scope>IDENTIFICATION</scope>
    <source>
        <tissue evidence="13">Fruit stalk</tissue>
    </source>
</reference>
<comment type="subcellular location">
    <subcellularLocation>
        <location evidence="1">Cell membrane</location>
        <topology evidence="1">Lipid-anchor</topology>
        <topology evidence="1">GPI-anchor</topology>
    </subcellularLocation>
</comment>
<organism evidence="12 13">
    <name type="scientific">Durio zibethinus</name>
    <name type="common">Durian</name>
    <dbReference type="NCBI Taxonomy" id="66656"/>
    <lineage>
        <taxon>Eukaryota</taxon>
        <taxon>Viridiplantae</taxon>
        <taxon>Streptophyta</taxon>
        <taxon>Embryophyta</taxon>
        <taxon>Tracheophyta</taxon>
        <taxon>Spermatophyta</taxon>
        <taxon>Magnoliopsida</taxon>
        <taxon>eudicotyledons</taxon>
        <taxon>Gunneridae</taxon>
        <taxon>Pentapetalae</taxon>
        <taxon>rosids</taxon>
        <taxon>malvids</taxon>
        <taxon>Malvales</taxon>
        <taxon>Malvaceae</taxon>
        <taxon>Helicteroideae</taxon>
        <taxon>Durio</taxon>
    </lineage>
</organism>
<dbReference type="KEGG" id="dzi:111286752"/>
<keyword evidence="7" id="KW-0325">Glycoprotein</keyword>
<keyword evidence="12" id="KW-1185">Reference proteome</keyword>
<accession>A0A6P5XY07</accession>
<evidence type="ECO:0000256" key="8">
    <source>
        <dbReference type="ARBA" id="ARBA00023288"/>
    </source>
</evidence>
<keyword evidence="8" id="KW-0449">Lipoprotein</keyword>
<keyword evidence="5" id="KW-0732">Signal</keyword>
<dbReference type="Pfam" id="PF14368">
    <property type="entry name" value="LTP_2"/>
    <property type="match status" value="1"/>
</dbReference>
<dbReference type="InterPro" id="IPR043325">
    <property type="entry name" value="LTSS"/>
</dbReference>
<evidence type="ECO:0000256" key="1">
    <source>
        <dbReference type="ARBA" id="ARBA00004609"/>
    </source>
</evidence>
<dbReference type="Proteomes" id="UP000515121">
    <property type="component" value="Unplaced"/>
</dbReference>
<dbReference type="InterPro" id="IPR036312">
    <property type="entry name" value="Bifun_inhib/LTP/seed_sf"/>
</dbReference>
<evidence type="ECO:0000313" key="13">
    <source>
        <dbReference type="RefSeq" id="XP_022732671.1"/>
    </source>
</evidence>
<feature type="domain" description="Bifunctional inhibitor/plant lipid transfer protein/seed storage helical" evidence="11">
    <location>
        <begin position="96"/>
        <end position="180"/>
    </location>
</feature>